<keyword evidence="6 11" id="KW-0375">Hydrogen ion transport</keyword>
<keyword evidence="8 11" id="KW-0406">Ion transport</keyword>
<accession>A0A5C5ZT29</accession>
<organism evidence="13 14">
    <name type="scientific">Pseudobythopirellula maris</name>
    <dbReference type="NCBI Taxonomy" id="2527991"/>
    <lineage>
        <taxon>Bacteria</taxon>
        <taxon>Pseudomonadati</taxon>
        <taxon>Planctomycetota</taxon>
        <taxon>Planctomycetia</taxon>
        <taxon>Pirellulales</taxon>
        <taxon>Lacipirellulaceae</taxon>
        <taxon>Pseudobythopirellula</taxon>
    </lineage>
</organism>
<dbReference type="PANTHER" id="PTHR11410">
    <property type="entry name" value="ATP SYNTHASE SUBUNIT A"/>
    <property type="match status" value="1"/>
</dbReference>
<evidence type="ECO:0000256" key="10">
    <source>
        <dbReference type="ARBA" id="ARBA00023310"/>
    </source>
</evidence>
<evidence type="ECO:0000313" key="13">
    <source>
        <dbReference type="EMBL" id="TWT89941.1"/>
    </source>
</evidence>
<dbReference type="GO" id="GO:0005886">
    <property type="term" value="C:plasma membrane"/>
    <property type="evidence" value="ECO:0007669"/>
    <property type="project" value="UniProtKB-SubCell"/>
</dbReference>
<dbReference type="GO" id="GO:0045259">
    <property type="term" value="C:proton-transporting ATP synthase complex"/>
    <property type="evidence" value="ECO:0007669"/>
    <property type="project" value="UniProtKB-KW"/>
</dbReference>
<dbReference type="InterPro" id="IPR035908">
    <property type="entry name" value="F0_ATP_A_sf"/>
</dbReference>
<evidence type="ECO:0000256" key="11">
    <source>
        <dbReference type="HAMAP-Rule" id="MF_01393"/>
    </source>
</evidence>
<keyword evidence="4 11" id="KW-0138">CF(0)</keyword>
<name>A0A5C5ZT29_9BACT</name>
<evidence type="ECO:0000256" key="1">
    <source>
        <dbReference type="ARBA" id="ARBA00004141"/>
    </source>
</evidence>
<proteinExistence type="inferred from homology"/>
<feature type="transmembrane region" description="Helical" evidence="11">
    <location>
        <begin position="85"/>
        <end position="107"/>
    </location>
</feature>
<keyword evidence="3 11" id="KW-0813">Transport</keyword>
<dbReference type="InterPro" id="IPR045083">
    <property type="entry name" value="ATP_synth_F0_asu_bact/mt"/>
</dbReference>
<feature type="transmembrane region" description="Helical" evidence="11">
    <location>
        <begin position="148"/>
        <end position="168"/>
    </location>
</feature>
<dbReference type="GO" id="GO:0046933">
    <property type="term" value="F:proton-transporting ATP synthase activity, rotational mechanism"/>
    <property type="evidence" value="ECO:0007669"/>
    <property type="project" value="UniProtKB-UniRule"/>
</dbReference>
<evidence type="ECO:0000256" key="6">
    <source>
        <dbReference type="ARBA" id="ARBA00022781"/>
    </source>
</evidence>
<dbReference type="PRINTS" id="PR00123">
    <property type="entry name" value="ATPASEA"/>
</dbReference>
<dbReference type="RefSeq" id="WP_146396068.1">
    <property type="nucleotide sequence ID" value="NZ_SJPQ01000001.1"/>
</dbReference>
<evidence type="ECO:0000256" key="8">
    <source>
        <dbReference type="ARBA" id="ARBA00023065"/>
    </source>
</evidence>
<dbReference type="CDD" id="cd00310">
    <property type="entry name" value="ATP-synt_Fo_a_6"/>
    <property type="match status" value="1"/>
</dbReference>
<evidence type="ECO:0000256" key="5">
    <source>
        <dbReference type="ARBA" id="ARBA00022692"/>
    </source>
</evidence>
<feature type="transmembrane region" description="Helical" evidence="11">
    <location>
        <begin position="268"/>
        <end position="286"/>
    </location>
</feature>
<reference evidence="13 14" key="1">
    <citation type="submission" date="2019-02" db="EMBL/GenBank/DDBJ databases">
        <title>Deep-cultivation of Planctomycetes and their phenomic and genomic characterization uncovers novel biology.</title>
        <authorList>
            <person name="Wiegand S."/>
            <person name="Jogler M."/>
            <person name="Boedeker C."/>
            <person name="Pinto D."/>
            <person name="Vollmers J."/>
            <person name="Rivas-Marin E."/>
            <person name="Kohn T."/>
            <person name="Peeters S.H."/>
            <person name="Heuer A."/>
            <person name="Rast P."/>
            <person name="Oberbeckmann S."/>
            <person name="Bunk B."/>
            <person name="Jeske O."/>
            <person name="Meyerdierks A."/>
            <person name="Storesund J.E."/>
            <person name="Kallscheuer N."/>
            <person name="Luecker S."/>
            <person name="Lage O.M."/>
            <person name="Pohl T."/>
            <person name="Merkel B.J."/>
            <person name="Hornburger P."/>
            <person name="Mueller R.-W."/>
            <person name="Bruemmer F."/>
            <person name="Labrenz M."/>
            <person name="Spormann A.M."/>
            <person name="Op Den Camp H."/>
            <person name="Overmann J."/>
            <person name="Amann R."/>
            <person name="Jetten M.S.M."/>
            <person name="Mascher T."/>
            <person name="Medema M.H."/>
            <person name="Devos D.P."/>
            <person name="Kaster A.-K."/>
            <person name="Ovreas L."/>
            <person name="Rohde M."/>
            <person name="Galperin M.Y."/>
            <person name="Jogler C."/>
        </authorList>
    </citation>
    <scope>NUCLEOTIDE SEQUENCE [LARGE SCALE GENOMIC DNA]</scope>
    <source>
        <strain evidence="13 14">Mal64</strain>
    </source>
</reference>
<dbReference type="OrthoDB" id="9809130at2"/>
<keyword evidence="5 11" id="KW-0812">Transmembrane</keyword>
<dbReference type="Gene3D" id="1.20.120.220">
    <property type="entry name" value="ATP synthase, F0 complex, subunit A"/>
    <property type="match status" value="1"/>
</dbReference>
<keyword evidence="14" id="KW-1185">Reference proteome</keyword>
<keyword evidence="10 11" id="KW-0066">ATP synthesis</keyword>
<dbReference type="AlphaFoldDB" id="A0A5C5ZT29"/>
<feature type="transmembrane region" description="Helical" evidence="11">
    <location>
        <begin position="216"/>
        <end position="234"/>
    </location>
</feature>
<comment type="function">
    <text evidence="11 12">Key component of the proton channel; it plays a direct role in the translocation of protons across the membrane.</text>
</comment>
<comment type="subcellular location">
    <subcellularLocation>
        <location evidence="11 12">Cell membrane</location>
        <topology evidence="11 12">Multi-pass membrane protein</topology>
    </subcellularLocation>
    <subcellularLocation>
        <location evidence="1">Membrane</location>
        <topology evidence="1">Multi-pass membrane protein</topology>
    </subcellularLocation>
</comment>
<dbReference type="SUPFAM" id="SSF81336">
    <property type="entry name" value="F1F0 ATP synthase subunit A"/>
    <property type="match status" value="1"/>
</dbReference>
<dbReference type="HAMAP" id="MF_01393">
    <property type="entry name" value="ATP_synth_a_bact"/>
    <property type="match status" value="1"/>
</dbReference>
<protein>
    <recommendedName>
        <fullName evidence="11 12">ATP synthase subunit a</fullName>
    </recommendedName>
    <alternativeName>
        <fullName evidence="11">ATP synthase F0 sector subunit a</fullName>
    </alternativeName>
    <alternativeName>
        <fullName evidence="11">F-ATPase subunit 6</fullName>
    </alternativeName>
</protein>
<dbReference type="Pfam" id="PF00119">
    <property type="entry name" value="ATP-synt_A"/>
    <property type="match status" value="1"/>
</dbReference>
<evidence type="ECO:0000256" key="3">
    <source>
        <dbReference type="ARBA" id="ARBA00022448"/>
    </source>
</evidence>
<evidence type="ECO:0000256" key="2">
    <source>
        <dbReference type="ARBA" id="ARBA00006810"/>
    </source>
</evidence>
<sequence length="316" mass="34053">MASDPLAPSELFGHAQDATYFHFPRGWFGADETGHLALPQPLAKEREGVAHPHIDNDYQPIAETNTGVAVIDNSLRLPNFVLTKFMVIELAVAIICVVLFGWLATTLKGGRAPKGRLANLLEVFLIYIRDEVVYAAIGRKDGDRFLPFLWTMFFFILGCNLFGMVPWMGSPTGALAMTGMMALVTFGAVVAAGMAELGPVGFLKAQAPHMDVPKPMAVFLVPMIWVIEVFGLLLKHLVLAIRLLANMLAGHLILAVVVGFIGAAAAQMAAIAWGVTFASVLAAVALSCMELFVAFLQAYIFTFLSALFIGAAVHPH</sequence>
<dbReference type="EMBL" id="SJPQ01000001">
    <property type="protein sequence ID" value="TWT89941.1"/>
    <property type="molecule type" value="Genomic_DNA"/>
</dbReference>
<dbReference type="Proteomes" id="UP000315440">
    <property type="component" value="Unassembled WGS sequence"/>
</dbReference>
<evidence type="ECO:0000256" key="12">
    <source>
        <dbReference type="RuleBase" id="RU000483"/>
    </source>
</evidence>
<evidence type="ECO:0000256" key="4">
    <source>
        <dbReference type="ARBA" id="ARBA00022547"/>
    </source>
</evidence>
<evidence type="ECO:0000256" key="7">
    <source>
        <dbReference type="ARBA" id="ARBA00022989"/>
    </source>
</evidence>
<dbReference type="InterPro" id="IPR000568">
    <property type="entry name" value="ATP_synth_F0_asu"/>
</dbReference>
<comment type="caution">
    <text evidence="13">The sequence shown here is derived from an EMBL/GenBank/DDBJ whole genome shotgun (WGS) entry which is preliminary data.</text>
</comment>
<keyword evidence="7 11" id="KW-1133">Transmembrane helix</keyword>
<keyword evidence="11" id="KW-1003">Cell membrane</keyword>
<evidence type="ECO:0000313" key="14">
    <source>
        <dbReference type="Proteomes" id="UP000315440"/>
    </source>
</evidence>
<keyword evidence="9 11" id="KW-0472">Membrane</keyword>
<gene>
    <name evidence="11 13" type="primary">atpB</name>
    <name evidence="13" type="ORF">Mal64_03230</name>
</gene>
<feature type="transmembrane region" description="Helical" evidence="11">
    <location>
        <begin position="174"/>
        <end position="195"/>
    </location>
</feature>
<comment type="similarity">
    <text evidence="2 11 12">Belongs to the ATPase A chain family.</text>
</comment>
<feature type="transmembrane region" description="Helical" evidence="11">
    <location>
        <begin position="292"/>
        <end position="313"/>
    </location>
</feature>
<evidence type="ECO:0000256" key="9">
    <source>
        <dbReference type="ARBA" id="ARBA00023136"/>
    </source>
</evidence>
<dbReference type="PANTHER" id="PTHR11410:SF0">
    <property type="entry name" value="ATP SYNTHASE SUBUNIT A"/>
    <property type="match status" value="1"/>
</dbReference>
<dbReference type="NCBIfam" id="TIGR01131">
    <property type="entry name" value="ATP_synt_6_or_A"/>
    <property type="match status" value="1"/>
</dbReference>